<proteinExistence type="predicted"/>
<accession>A0AAJ6BHW0</accession>
<dbReference type="Pfam" id="PF10604">
    <property type="entry name" value="Polyketide_cyc2"/>
    <property type="match status" value="1"/>
</dbReference>
<dbReference type="InterPro" id="IPR023393">
    <property type="entry name" value="START-like_dom_sf"/>
</dbReference>
<protein>
    <submittedName>
        <fullName evidence="1">SRPBCC family protein</fullName>
    </submittedName>
</protein>
<name>A0AAJ6BHW0_9BACT</name>
<dbReference type="InterPro" id="IPR019587">
    <property type="entry name" value="Polyketide_cyclase/dehydratase"/>
</dbReference>
<gene>
    <name evidence="1" type="ORF">P0Y53_11490</name>
</gene>
<reference evidence="1" key="1">
    <citation type="submission" date="2023-03" db="EMBL/GenBank/DDBJ databases">
        <title>Andean soil-derived lignocellulolytic bacterial consortium as a source of novel taxa and putative plastic-active enzymes.</title>
        <authorList>
            <person name="Diaz-Garcia L."/>
            <person name="Chuvochina M."/>
            <person name="Feuerriegel G."/>
            <person name="Bunk B."/>
            <person name="Sproer C."/>
            <person name="Streit W.R."/>
            <person name="Rodriguez L.M."/>
            <person name="Overmann J."/>
            <person name="Jimenez D.J."/>
        </authorList>
    </citation>
    <scope>NUCLEOTIDE SEQUENCE</scope>
    <source>
        <strain evidence="1">MAG 7</strain>
    </source>
</reference>
<dbReference type="SUPFAM" id="SSF55961">
    <property type="entry name" value="Bet v1-like"/>
    <property type="match status" value="1"/>
</dbReference>
<sequence>MRLIKLALISFVVLFAIVYGISLMIPSQVRISRAIDIQAPADSILPRLRDLRYWEQWNGLVNNPDMSGQLYTIDSYSAEQLQVRLQAPVTDTVKTLWRQQNGKEIASGFTWHEAGGTTVVQWYFDVRLRWYPWEKFGSIIFDKQLGPPMEQSLDKLRKLLESAR</sequence>
<dbReference type="Gene3D" id="3.30.530.20">
    <property type="match status" value="1"/>
</dbReference>
<evidence type="ECO:0000313" key="1">
    <source>
        <dbReference type="EMBL" id="WEK38120.1"/>
    </source>
</evidence>
<dbReference type="Proteomes" id="UP001220610">
    <property type="component" value="Chromosome"/>
</dbReference>
<dbReference type="EMBL" id="CP119311">
    <property type="protein sequence ID" value="WEK38120.1"/>
    <property type="molecule type" value="Genomic_DNA"/>
</dbReference>
<evidence type="ECO:0000313" key="2">
    <source>
        <dbReference type="Proteomes" id="UP001220610"/>
    </source>
</evidence>
<dbReference type="AlphaFoldDB" id="A0AAJ6BHW0"/>
<organism evidence="1 2">
    <name type="scientific">Candidatus Pseudobacter hemicellulosilyticus</name>
    <dbReference type="NCBI Taxonomy" id="3121375"/>
    <lineage>
        <taxon>Bacteria</taxon>
        <taxon>Pseudomonadati</taxon>
        <taxon>Bacteroidota</taxon>
        <taxon>Chitinophagia</taxon>
        <taxon>Chitinophagales</taxon>
        <taxon>Chitinophagaceae</taxon>
        <taxon>Pseudobacter</taxon>
    </lineage>
</organism>